<keyword evidence="5 14" id="KW-0808">Transferase</keyword>
<dbReference type="NCBIfam" id="TIGR00209">
    <property type="entry name" value="galT_1"/>
    <property type="match status" value="2"/>
</dbReference>
<dbReference type="Proteomes" id="UP001239994">
    <property type="component" value="Unassembled WGS sequence"/>
</dbReference>
<dbReference type="PROSITE" id="PS00117">
    <property type="entry name" value="GAL_P_UDP_TRANSF_I"/>
    <property type="match status" value="1"/>
</dbReference>
<comment type="pathway">
    <text evidence="3 14">Carbohydrate metabolism; galactose metabolism.</text>
</comment>
<dbReference type="EC" id="2.7.7.12" evidence="14"/>
<accession>A0AAD8ZJZ6</accession>
<evidence type="ECO:0000256" key="10">
    <source>
        <dbReference type="ARBA" id="ARBA00023277"/>
    </source>
</evidence>
<evidence type="ECO:0000256" key="3">
    <source>
        <dbReference type="ARBA" id="ARBA00004947"/>
    </source>
</evidence>
<dbReference type="GO" id="GO:0033499">
    <property type="term" value="P:galactose catabolic process via UDP-galactose, Leloir pathway"/>
    <property type="evidence" value="ECO:0007669"/>
    <property type="project" value="TreeGrafter"/>
</dbReference>
<feature type="binding site" description="in other chain" evidence="13">
    <location>
        <position position="394"/>
    </location>
    <ligand>
        <name>UDP-alpha-D-glucose</name>
        <dbReference type="ChEBI" id="CHEBI:58885"/>
        <note>ligand shared between dimeric partners</note>
    </ligand>
</feature>
<dbReference type="FunFam" id="3.30.428.10:FF:000001">
    <property type="entry name" value="Galactose-1-phosphate uridylyltransferase"/>
    <property type="match status" value="1"/>
</dbReference>
<feature type="domain" description="Galactose-1-phosphate uridyl transferase C-terminal" evidence="17">
    <location>
        <begin position="278"/>
        <end position="416"/>
    </location>
</feature>
<feature type="binding site" description="in other chain" evidence="13">
    <location>
        <position position="66"/>
    </location>
    <ligand>
        <name>UDP-alpha-D-glucose</name>
        <dbReference type="ChEBI" id="CHEBI:58885"/>
        <note>ligand shared between dimeric partners</note>
    </ligand>
</feature>
<feature type="binding site" evidence="13">
    <location>
        <begin position="33"/>
        <end position="36"/>
    </location>
    <ligand>
        <name>UDP-alpha-D-glucose</name>
        <dbReference type="ChEBI" id="CHEBI:58885"/>
        <note>ligand shared between dimeric partners</note>
    </ligand>
</feature>
<evidence type="ECO:0000256" key="1">
    <source>
        <dbReference type="ARBA" id="ARBA00001107"/>
    </source>
</evidence>
<dbReference type="PANTHER" id="PTHR11943">
    <property type="entry name" value="GALACTOSE-1-PHOSPHATE URIDYLYLTRANSFERASE"/>
    <property type="match status" value="1"/>
</dbReference>
<dbReference type="GO" id="GO:0008108">
    <property type="term" value="F:UDP-glucose:hexose-1-phosphate uridylyltransferase activity"/>
    <property type="evidence" value="ECO:0007669"/>
    <property type="project" value="UniProtKB-EC"/>
</dbReference>
<evidence type="ECO:0000256" key="5">
    <source>
        <dbReference type="ARBA" id="ARBA00022679"/>
    </source>
</evidence>
<feature type="binding site" description="in other chain" evidence="13">
    <location>
        <begin position="182"/>
        <end position="184"/>
    </location>
    <ligand>
        <name>UDP-alpha-D-glucose</name>
        <dbReference type="ChEBI" id="CHEBI:58885"/>
        <note>ligand shared between dimeric partners</note>
    </ligand>
</feature>
<comment type="function">
    <text evidence="11">Plays an important role in galactose metabolism.</text>
</comment>
<dbReference type="Gene3D" id="3.30.428.10">
    <property type="entry name" value="HIT-like"/>
    <property type="match status" value="2"/>
</dbReference>
<dbReference type="GO" id="GO:0005737">
    <property type="term" value="C:cytoplasm"/>
    <property type="evidence" value="ECO:0007669"/>
    <property type="project" value="TreeGrafter"/>
</dbReference>
<evidence type="ECO:0000256" key="2">
    <source>
        <dbReference type="ARBA" id="ARBA00001947"/>
    </source>
</evidence>
<dbReference type="Pfam" id="PF02744">
    <property type="entry name" value="GalP_UDP_tr_C"/>
    <property type="match status" value="1"/>
</dbReference>
<evidence type="ECO:0000256" key="13">
    <source>
        <dbReference type="PIRSR" id="PIRSR000808-2"/>
    </source>
</evidence>
<feature type="compositionally biased region" description="Basic and acidic residues" evidence="15">
    <location>
        <begin position="41"/>
        <end position="55"/>
    </location>
</feature>
<feature type="region of interest" description="Disordered" evidence="15">
    <location>
        <begin position="396"/>
        <end position="423"/>
    </location>
</feature>
<evidence type="ECO:0000259" key="17">
    <source>
        <dbReference type="Pfam" id="PF02744"/>
    </source>
</evidence>
<dbReference type="EMBL" id="JAROKS010000010">
    <property type="protein sequence ID" value="KAK1800556.1"/>
    <property type="molecule type" value="Genomic_DNA"/>
</dbReference>
<evidence type="ECO:0000256" key="11">
    <source>
        <dbReference type="ARBA" id="ARBA00056769"/>
    </source>
</evidence>
<proteinExistence type="inferred from homology"/>
<evidence type="ECO:0000256" key="12">
    <source>
        <dbReference type="PIRSR" id="PIRSR000808-1"/>
    </source>
</evidence>
<organism evidence="18 19">
    <name type="scientific">Electrophorus voltai</name>
    <dbReference type="NCBI Taxonomy" id="2609070"/>
    <lineage>
        <taxon>Eukaryota</taxon>
        <taxon>Metazoa</taxon>
        <taxon>Chordata</taxon>
        <taxon>Craniata</taxon>
        <taxon>Vertebrata</taxon>
        <taxon>Euteleostomi</taxon>
        <taxon>Actinopterygii</taxon>
        <taxon>Neopterygii</taxon>
        <taxon>Teleostei</taxon>
        <taxon>Ostariophysi</taxon>
        <taxon>Gymnotiformes</taxon>
        <taxon>Gymnotoidei</taxon>
        <taxon>Gymnotidae</taxon>
        <taxon>Electrophorus</taxon>
    </lineage>
</organism>
<keyword evidence="9 14" id="KW-0299">Galactose metabolism</keyword>
<evidence type="ECO:0000256" key="7">
    <source>
        <dbReference type="ARBA" id="ARBA00022723"/>
    </source>
</evidence>
<evidence type="ECO:0000256" key="14">
    <source>
        <dbReference type="RuleBase" id="RU000506"/>
    </source>
</evidence>
<evidence type="ECO:0000256" key="8">
    <source>
        <dbReference type="ARBA" id="ARBA00022833"/>
    </source>
</evidence>
<evidence type="ECO:0000259" key="16">
    <source>
        <dbReference type="Pfam" id="PF01087"/>
    </source>
</evidence>
<feature type="domain" description="Galactose-1-phosphate uridyl transferase N-terminal" evidence="16">
    <location>
        <begin position="9"/>
        <end position="199"/>
    </location>
</feature>
<dbReference type="Pfam" id="PF01087">
    <property type="entry name" value="GalP_UDP_transf"/>
    <property type="match status" value="1"/>
</dbReference>
<keyword evidence="19" id="KW-1185">Reference proteome</keyword>
<feature type="binding site" evidence="13">
    <location>
        <begin position="382"/>
        <end position="383"/>
    </location>
    <ligand>
        <name>UDP-alpha-D-glucose</name>
        <dbReference type="ChEBI" id="CHEBI:58885"/>
        <note>ligand shared between dimeric partners</note>
    </ligand>
</feature>
<dbReference type="InterPro" id="IPR005849">
    <property type="entry name" value="GalP_Utransf_N"/>
</dbReference>
<feature type="binding site" evidence="13">
    <location>
        <begin position="387"/>
        <end position="388"/>
    </location>
    <ligand>
        <name>UDP-alpha-D-glucose</name>
        <dbReference type="ChEBI" id="CHEBI:58885"/>
        <note>ligand shared between dimeric partners</note>
    </ligand>
</feature>
<evidence type="ECO:0000256" key="9">
    <source>
        <dbReference type="ARBA" id="ARBA00023144"/>
    </source>
</evidence>
<dbReference type="InterPro" id="IPR019779">
    <property type="entry name" value="GalP_UDPtransf1_His-AS"/>
</dbReference>
<keyword evidence="7 14" id="KW-0479">Metal-binding</keyword>
<feature type="non-terminal residue" evidence="18">
    <location>
        <position position="423"/>
    </location>
</feature>
<dbReference type="FunFam" id="3.30.428.10:FF:000002">
    <property type="entry name" value="Galactose-1-phosphate uridylyltransferase"/>
    <property type="match status" value="1"/>
</dbReference>
<gene>
    <name evidence="18" type="ORF">P4O66_005780</name>
</gene>
<protein>
    <recommendedName>
        <fullName evidence="14">Galactose-1-phosphate uridylyltransferase</fullName>
        <ecNumber evidence="14">2.7.7.12</ecNumber>
    </recommendedName>
</protein>
<feature type="region of interest" description="Disordered" evidence="15">
    <location>
        <begin position="37"/>
        <end position="58"/>
    </location>
</feature>
<feature type="binding site" description="in other chain" evidence="13">
    <location>
        <position position="191"/>
    </location>
    <ligand>
        <name>UDP-alpha-D-glucose</name>
        <dbReference type="ChEBI" id="CHEBI:58885"/>
        <note>ligand shared between dimeric partners</note>
    </ligand>
</feature>
<reference evidence="18" key="1">
    <citation type="submission" date="2023-03" db="EMBL/GenBank/DDBJ databases">
        <title>Electrophorus voltai genome.</title>
        <authorList>
            <person name="Bian C."/>
        </authorList>
    </citation>
    <scope>NUCLEOTIDE SEQUENCE</scope>
    <source>
        <strain evidence="18">CB-2022</strain>
        <tissue evidence="18">Muscle</tissue>
    </source>
</reference>
<feature type="binding site" description="in other chain" evidence="13">
    <location>
        <begin position="82"/>
        <end position="83"/>
    </location>
    <ligand>
        <name>UDP-alpha-D-glucose</name>
        <dbReference type="ChEBI" id="CHEBI:58885"/>
        <note>ligand shared between dimeric partners</note>
    </ligand>
</feature>
<evidence type="ECO:0000313" key="18">
    <source>
        <dbReference type="EMBL" id="KAK1800556.1"/>
    </source>
</evidence>
<evidence type="ECO:0000256" key="4">
    <source>
        <dbReference type="ARBA" id="ARBA00010951"/>
    </source>
</evidence>
<feature type="binding site" description="in other chain" evidence="13">
    <location>
        <position position="176"/>
    </location>
    <ligand>
        <name>UDP-alpha-D-glucose</name>
        <dbReference type="ChEBI" id="CHEBI:58885"/>
        <note>ligand shared between dimeric partners</note>
    </ligand>
</feature>
<dbReference type="PANTHER" id="PTHR11943:SF1">
    <property type="entry name" value="GALACTOSE-1-PHOSPHATE URIDYLYLTRANSFERASE"/>
    <property type="match status" value="1"/>
</dbReference>
<dbReference type="AlphaFoldDB" id="A0AAD8ZJZ6"/>
<sequence length="423" mass="49217">MDSESKLRFDPREHQHLRYNPLRDSWVLVSAHRMKRPWKGQVEKPPEENIPRHDPNNPLCPLSTRANGEVNPEYDSTFLFDNDFPALQPDAPDPGSNYHPLFQAKAARGICKVMCFHPWSDITLPLMQPGEIRKVIDKWAELIEELGSTYPWVQRIKASKQNGRAPQSLPALIFENRGAMMGCSNPHPHCQIWASSFLPNEPALAERCQREYLRKHGEAMLLRYARMEAQAQSEKKKGLELEKGTWDASFDDNDSISLALFPFFFPSFLLCQLMGLWERVVVENEHWLVVVPYWATWPFQTLLLPRRHVLRFPDLTSQERDSLASIMKRLLTKYDNLFEVSFPYSMGWHGAPTGTHLEEDMNHWQLHAHYYPPLLRSATVRKFMVGYEMLAQEQRDLTPEQAAERLRELSEEHYRSRGAERGA</sequence>
<comment type="cofactor">
    <cofactor evidence="2">
        <name>Zn(2+)</name>
        <dbReference type="ChEBI" id="CHEBI:29105"/>
    </cofactor>
</comment>
<dbReference type="PIRSF" id="PIRSF000808">
    <property type="entry name" value="GalT"/>
    <property type="match status" value="1"/>
</dbReference>
<evidence type="ECO:0000256" key="6">
    <source>
        <dbReference type="ARBA" id="ARBA00022695"/>
    </source>
</evidence>
<keyword evidence="10 14" id="KW-0119">Carbohydrate metabolism</keyword>
<name>A0AAD8ZJZ6_9TELE</name>
<keyword evidence="6 14" id="KW-0548">Nucleotidyltransferase</keyword>
<dbReference type="GO" id="GO:0008270">
    <property type="term" value="F:zinc ion binding"/>
    <property type="evidence" value="ECO:0007669"/>
    <property type="project" value="InterPro"/>
</dbReference>
<feature type="active site" description="Tele-UMP-histidine intermediate" evidence="12">
    <location>
        <position position="189"/>
    </location>
</feature>
<keyword evidence="8" id="KW-0862">Zinc</keyword>
<comment type="catalytic activity">
    <reaction evidence="1 14">
        <text>alpha-D-galactose 1-phosphate + UDP-alpha-D-glucose = alpha-D-glucose 1-phosphate + UDP-alpha-D-galactose</text>
        <dbReference type="Rhea" id="RHEA:13989"/>
        <dbReference type="ChEBI" id="CHEBI:58336"/>
        <dbReference type="ChEBI" id="CHEBI:58601"/>
        <dbReference type="ChEBI" id="CHEBI:58885"/>
        <dbReference type="ChEBI" id="CHEBI:66914"/>
        <dbReference type="EC" id="2.7.7.12"/>
    </reaction>
</comment>
<evidence type="ECO:0000313" key="19">
    <source>
        <dbReference type="Proteomes" id="UP001239994"/>
    </source>
</evidence>
<comment type="similarity">
    <text evidence="4 14">Belongs to the galactose-1-phosphate uridylyltransferase type 1 family.</text>
</comment>
<dbReference type="CDD" id="cd00608">
    <property type="entry name" value="GalT"/>
    <property type="match status" value="1"/>
</dbReference>
<comment type="caution">
    <text evidence="18">The sequence shown here is derived from an EMBL/GenBank/DDBJ whole genome shotgun (WGS) entry which is preliminary data.</text>
</comment>
<dbReference type="InterPro" id="IPR001937">
    <property type="entry name" value="GalP_UDPtransf1"/>
</dbReference>
<dbReference type="SUPFAM" id="SSF54197">
    <property type="entry name" value="HIT-like"/>
    <property type="match status" value="2"/>
</dbReference>
<dbReference type="InterPro" id="IPR036265">
    <property type="entry name" value="HIT-like_sf"/>
</dbReference>
<dbReference type="InterPro" id="IPR005850">
    <property type="entry name" value="GalP_Utransf_C"/>
</dbReference>
<dbReference type="NCBIfam" id="NF008724">
    <property type="entry name" value="PRK11720.1"/>
    <property type="match status" value="1"/>
</dbReference>
<evidence type="ECO:0000256" key="15">
    <source>
        <dbReference type="SAM" id="MobiDB-lite"/>
    </source>
</evidence>